<feature type="compositionally biased region" description="Polar residues" evidence="2">
    <location>
        <begin position="450"/>
        <end position="459"/>
    </location>
</feature>
<feature type="compositionally biased region" description="Basic and acidic residues" evidence="2">
    <location>
        <begin position="359"/>
        <end position="371"/>
    </location>
</feature>
<protein>
    <submittedName>
        <fullName evidence="4">Uncharacterized protein</fullName>
    </submittedName>
</protein>
<evidence type="ECO:0000256" key="3">
    <source>
        <dbReference type="SAM" id="SignalP"/>
    </source>
</evidence>
<keyword evidence="3" id="KW-0732">Signal</keyword>
<organism evidence="4 5">
    <name type="scientific">Drosophila madeirensis</name>
    <name type="common">Fruit fly</name>
    <dbReference type="NCBI Taxonomy" id="30013"/>
    <lineage>
        <taxon>Eukaryota</taxon>
        <taxon>Metazoa</taxon>
        <taxon>Ecdysozoa</taxon>
        <taxon>Arthropoda</taxon>
        <taxon>Hexapoda</taxon>
        <taxon>Insecta</taxon>
        <taxon>Pterygota</taxon>
        <taxon>Neoptera</taxon>
        <taxon>Endopterygota</taxon>
        <taxon>Diptera</taxon>
        <taxon>Brachycera</taxon>
        <taxon>Muscomorpha</taxon>
        <taxon>Ephydroidea</taxon>
        <taxon>Drosophilidae</taxon>
        <taxon>Drosophila</taxon>
        <taxon>Sophophora</taxon>
    </lineage>
</organism>
<gene>
    <name evidence="4" type="ORF">DMAD_11794</name>
</gene>
<feature type="coiled-coil region" evidence="1">
    <location>
        <begin position="51"/>
        <end position="99"/>
    </location>
</feature>
<feature type="signal peptide" evidence="3">
    <location>
        <begin position="1"/>
        <end position="15"/>
    </location>
</feature>
<keyword evidence="1" id="KW-0175">Coiled coil</keyword>
<name>A0AAU9FEK8_DROMD</name>
<feature type="region of interest" description="Disordered" evidence="2">
    <location>
        <begin position="359"/>
        <end position="490"/>
    </location>
</feature>
<feature type="compositionally biased region" description="Low complexity" evidence="2">
    <location>
        <begin position="301"/>
        <end position="318"/>
    </location>
</feature>
<feature type="region of interest" description="Disordered" evidence="2">
    <location>
        <begin position="257"/>
        <end position="347"/>
    </location>
</feature>
<dbReference type="AlphaFoldDB" id="A0AAU9FEK8"/>
<keyword evidence="5" id="KW-1185">Reference proteome</keyword>
<evidence type="ECO:0000313" key="5">
    <source>
        <dbReference type="Proteomes" id="UP001500889"/>
    </source>
</evidence>
<evidence type="ECO:0000256" key="2">
    <source>
        <dbReference type="SAM" id="MobiDB-lite"/>
    </source>
</evidence>
<dbReference type="EMBL" id="AP029264">
    <property type="protein sequence ID" value="BFF94077.1"/>
    <property type="molecule type" value="Genomic_DNA"/>
</dbReference>
<sequence length="490" mass="55197">MKILLSLFYIGCVCSCSCLGDDGQKITELLTKNTEELSEANALLTSIDTVNKRIEANLEEQRKALQVIELVEQLLAKQNDFLEAQAEALLETFANSSRQGHEYAKRTQKELHDLTRLQEGTKHVILSLEAKLDAYQKQLIQSARGIDRSIDGLTKLVTRSVLPQLNGLQCSFDSLETSQINIEVELKSLSGVMELSEDSNNKLGVLDHQLKHFNRTQEARLEALTSAVRHLRPLNTRHIEAALRDLIISQKRIERDVEDCGKHSHQHPPRPEPHAQSYGPTEHQHPHHAPQPESQYISYPQQQHGSQQHGSQQHGSQQEARHQGYGNIAPQPHHHEQQHYQQQTSAKPVHLVQVWSIKEPQKHGEQPEHHRVSAYAESPEPKAKPGSWSESHQSTGPVSAHSVSWQQPLPWEEASPYQSAPSPNHPHQHPHRPVPLPLPQKPRQKGHSHASPQSYKPQQGSGSGSGHEHLAQPGESYKIWYADDSIKDAY</sequence>
<accession>A0AAU9FEK8</accession>
<feature type="compositionally biased region" description="Polar residues" evidence="2">
    <location>
        <begin position="388"/>
        <end position="407"/>
    </location>
</feature>
<proteinExistence type="predicted"/>
<evidence type="ECO:0000313" key="4">
    <source>
        <dbReference type="EMBL" id="BFF94077.1"/>
    </source>
</evidence>
<reference evidence="4 5" key="1">
    <citation type="submission" date="2024-02" db="EMBL/GenBank/DDBJ databases">
        <title>A chromosome-level genome assembly of Drosophila madeirensis, a fruit fly species endemic to Madeira island.</title>
        <authorList>
            <person name="Tomihara K."/>
            <person name="Llopart A."/>
            <person name="Yamamoto D."/>
        </authorList>
    </citation>
    <scope>NUCLEOTIDE SEQUENCE [LARGE SCALE GENOMIC DNA]</scope>
    <source>
        <strain evidence="4 5">RF1</strain>
    </source>
</reference>
<feature type="chain" id="PRO_5043347534" evidence="3">
    <location>
        <begin position="16"/>
        <end position="490"/>
    </location>
</feature>
<dbReference type="Proteomes" id="UP001500889">
    <property type="component" value="Chromosome U"/>
</dbReference>
<evidence type="ECO:0000256" key="1">
    <source>
        <dbReference type="SAM" id="Coils"/>
    </source>
</evidence>